<evidence type="ECO:0000256" key="1">
    <source>
        <dbReference type="SAM" id="Coils"/>
    </source>
</evidence>
<gene>
    <name evidence="3" type="primary">LOC113501266</name>
</gene>
<dbReference type="AlphaFoldDB" id="A0A7E5WBW8"/>
<sequence length="610" mass="68846">MLRKVFYKRSQEFPKKGGTASVSYQVSTSTPNVSTKPCGTCPEHRSTEVTVIERSTSAPILVSDASIADLESHLKKCPPSKPCLRPVDSSSCSLMGSPKCRRGCPSRCVPMQVPLLANKINYVEELYVNKKVKHGSIVPLGRCIRQPECPGRREPPKPTCSSAIMTKIEKEVMNRACGGIVKDSTATCSLVDSASPTCDAADRAEYYYNKLLSAQQILENREETIRVQAGSLAVAEARIATFSERAADLRRELDRKAKECQNLRKSLEACKVEKCDACIITDKQMGHQYDIVSTLQDNLSVIEELYRECFYETAKQEDLIEMLRKSYLDVRLMDKQKADQIGRLQTVINTQKWSLDRCQDIALEVDNLKMEISNFLHSSTSTNNDSGMWERSEDSFVSAPGVQDDLQDIVDQLLRLQDILNTDCTCGLEEENKKLKREIESQKSKIEELNAMICGLECTLAAKDEADQKYKKDIEVKEEECTCLKQQLEALEERCKEKKNKCEALTAQLQCMEEKLQDNMTEMLQLQKQNECQANSIKELSEELEKANQLIKENCKVRSEVSFLTAQVALWRAQLTDSEQRVQQLEADLACARGHCEHIEACYRCTGLPC</sequence>
<dbReference type="KEGG" id="tnl:113501266"/>
<feature type="coiled-coil region" evidence="1">
    <location>
        <begin position="432"/>
        <end position="595"/>
    </location>
</feature>
<feature type="coiled-coil region" evidence="1">
    <location>
        <begin position="232"/>
        <end position="273"/>
    </location>
</feature>
<dbReference type="InParanoid" id="A0A7E5WBW8"/>
<reference evidence="3" key="1">
    <citation type="submission" date="2025-08" db="UniProtKB">
        <authorList>
            <consortium name="RefSeq"/>
        </authorList>
    </citation>
    <scope>IDENTIFICATION</scope>
</reference>
<keyword evidence="1" id="KW-0175">Coiled coil</keyword>
<keyword evidence="2" id="KW-1185">Reference proteome</keyword>
<proteinExistence type="predicted"/>
<protein>
    <submittedName>
        <fullName evidence="3">CAP-Gly domain-containing linker protein 1-like isoform X1</fullName>
    </submittedName>
</protein>
<accession>A0A7E5WBW8</accession>
<dbReference type="OrthoDB" id="7471519at2759"/>
<dbReference type="GeneID" id="113501266"/>
<dbReference type="Proteomes" id="UP000322000">
    <property type="component" value="Chromosome 15"/>
</dbReference>
<dbReference type="RefSeq" id="XP_026738154.1">
    <property type="nucleotide sequence ID" value="XM_026882353.1"/>
</dbReference>
<evidence type="ECO:0000313" key="2">
    <source>
        <dbReference type="Proteomes" id="UP000322000"/>
    </source>
</evidence>
<organism evidence="2 3">
    <name type="scientific">Trichoplusia ni</name>
    <name type="common">Cabbage looper</name>
    <dbReference type="NCBI Taxonomy" id="7111"/>
    <lineage>
        <taxon>Eukaryota</taxon>
        <taxon>Metazoa</taxon>
        <taxon>Ecdysozoa</taxon>
        <taxon>Arthropoda</taxon>
        <taxon>Hexapoda</taxon>
        <taxon>Insecta</taxon>
        <taxon>Pterygota</taxon>
        <taxon>Neoptera</taxon>
        <taxon>Endopterygota</taxon>
        <taxon>Lepidoptera</taxon>
        <taxon>Glossata</taxon>
        <taxon>Ditrysia</taxon>
        <taxon>Noctuoidea</taxon>
        <taxon>Noctuidae</taxon>
        <taxon>Plusiinae</taxon>
        <taxon>Trichoplusia</taxon>
    </lineage>
</organism>
<evidence type="ECO:0000313" key="3">
    <source>
        <dbReference type="RefSeq" id="XP_026738154.1"/>
    </source>
</evidence>
<name>A0A7E5WBW8_TRINI</name>